<dbReference type="GO" id="GO:0016757">
    <property type="term" value="F:glycosyltransferase activity"/>
    <property type="evidence" value="ECO:0007669"/>
    <property type="project" value="TreeGrafter"/>
</dbReference>
<dbReference type="Gene3D" id="3.40.50.2000">
    <property type="entry name" value="Glycogen Phosphorylase B"/>
    <property type="match status" value="2"/>
</dbReference>
<dbReference type="EMBL" id="CP071696">
    <property type="protein sequence ID" value="QTX05431.1"/>
    <property type="molecule type" value="Genomic_DNA"/>
</dbReference>
<dbReference type="PANTHER" id="PTHR45947">
    <property type="entry name" value="SULFOQUINOVOSYL TRANSFERASE SQD2"/>
    <property type="match status" value="1"/>
</dbReference>
<dbReference type="RefSeq" id="WP_210900249.1">
    <property type="nucleotide sequence ID" value="NZ_CP071696.1"/>
</dbReference>
<name>A0A975FQM8_9MICO</name>
<evidence type="ECO:0000313" key="2">
    <source>
        <dbReference type="EMBL" id="QTX05431.1"/>
    </source>
</evidence>
<dbReference type="PANTHER" id="PTHR45947:SF3">
    <property type="entry name" value="SULFOQUINOVOSYL TRANSFERASE SQD2"/>
    <property type="match status" value="1"/>
</dbReference>
<organism evidence="2 3">
    <name type="scientific">Agromyces archimandritae</name>
    <dbReference type="NCBI Taxonomy" id="2781962"/>
    <lineage>
        <taxon>Bacteria</taxon>
        <taxon>Bacillati</taxon>
        <taxon>Actinomycetota</taxon>
        <taxon>Actinomycetes</taxon>
        <taxon>Micrococcales</taxon>
        <taxon>Microbacteriaceae</taxon>
        <taxon>Agromyces</taxon>
    </lineage>
</organism>
<accession>A0A975FQM8</accession>
<protein>
    <recommendedName>
        <fullName evidence="1">D-inositol 3-phosphate glycosyltransferase</fullName>
    </recommendedName>
</protein>
<dbReference type="InterPro" id="IPR050194">
    <property type="entry name" value="Glycosyltransferase_grp1"/>
</dbReference>
<reference evidence="2" key="1">
    <citation type="submission" date="2021-03" db="EMBL/GenBank/DDBJ databases">
        <title>Agromyces archimandritus sp. nov., isolated from the cockroach Archimandrita tessellata.</title>
        <authorList>
            <person name="Guzman J."/>
            <person name="Ortuzar M."/>
            <person name="Poehlein A."/>
            <person name="Daniel R."/>
            <person name="Trujillo M."/>
            <person name="Vilcinskas A."/>
        </authorList>
    </citation>
    <scope>NUCLEOTIDE SEQUENCE</scope>
    <source>
        <strain evidence="2">G127AT</strain>
    </source>
</reference>
<sequence>MNPPASGSAHASLRRLGGRTIVITQPYVPAYRVPLFDLLAHRLSEVGGRLEVHAGAPDGDQGLRADAGHGPWLRELHVSRIPLPGTRVEWRRFDGGAPTGLLVTELSASNLIAWANVSRRPVVLWGHGRNYVNSPSALADRLRKRLVSRAAHVMTYTEGGRGRLIADGADPGRVTTVGNSTDTAALTRAQRAITAARLHELATEFPGDPIMLFVGGLDASKRIGFIAAAAEAAHREVSGFHLIVAGFGAQADLLEPGIRDGYISRVGEARGMRLAELAALSRAVWMPGRVGLAAVDAMALGLPVHTIRHDRHAPEIELLGSTDVAFLPDDPTAFAEASLALAPGTPVGPRTPSPSTPSLEDVTDAMLTVFASISPEGLR</sequence>
<dbReference type="SUPFAM" id="SSF53756">
    <property type="entry name" value="UDP-Glycosyltransferase/glycogen phosphorylase"/>
    <property type="match status" value="1"/>
</dbReference>
<dbReference type="KEGG" id="aarc:G127AT_04230"/>
<keyword evidence="3" id="KW-1185">Reference proteome</keyword>
<dbReference type="Pfam" id="PF13692">
    <property type="entry name" value="Glyco_trans_1_4"/>
    <property type="match status" value="1"/>
</dbReference>
<dbReference type="Proteomes" id="UP000671914">
    <property type="component" value="Chromosome"/>
</dbReference>
<dbReference type="AlphaFoldDB" id="A0A975FQM8"/>
<evidence type="ECO:0000256" key="1">
    <source>
        <dbReference type="ARBA" id="ARBA00021292"/>
    </source>
</evidence>
<proteinExistence type="predicted"/>
<gene>
    <name evidence="2" type="ORF">G127AT_04230</name>
</gene>
<evidence type="ECO:0000313" key="3">
    <source>
        <dbReference type="Proteomes" id="UP000671914"/>
    </source>
</evidence>